<proteinExistence type="predicted"/>
<accession>A0AAU9CGQ2</accession>
<evidence type="ECO:0008006" key="3">
    <source>
        <dbReference type="Google" id="ProtNLM"/>
    </source>
</evidence>
<evidence type="ECO:0000313" key="2">
    <source>
        <dbReference type="Proteomes" id="UP001348817"/>
    </source>
</evidence>
<name>A0AAU9CGQ2_9BACT</name>
<dbReference type="Proteomes" id="UP001348817">
    <property type="component" value="Chromosome"/>
</dbReference>
<reference evidence="1 2" key="1">
    <citation type="submission" date="2021-12" db="EMBL/GenBank/DDBJ databases">
        <title>Genome sequencing of bacteria with rrn-lacking chromosome and rrn-plasmid.</title>
        <authorList>
            <person name="Anda M."/>
            <person name="Iwasaki W."/>
        </authorList>
    </citation>
    <scope>NUCLEOTIDE SEQUENCE [LARGE SCALE GENOMIC DNA]</scope>
    <source>
        <strain evidence="1 2">DSM 100852</strain>
    </source>
</reference>
<organism evidence="1 2">
    <name type="scientific">Fulvitalea axinellae</name>
    <dbReference type="NCBI Taxonomy" id="1182444"/>
    <lineage>
        <taxon>Bacteria</taxon>
        <taxon>Pseudomonadati</taxon>
        <taxon>Bacteroidota</taxon>
        <taxon>Cytophagia</taxon>
        <taxon>Cytophagales</taxon>
        <taxon>Persicobacteraceae</taxon>
        <taxon>Fulvitalea</taxon>
    </lineage>
</organism>
<sequence>MDTARSIYLVFSNDLFNKTDQYYTNGLKIGSRSPSFGKGFLKEIHPGFEGAASYDLGLIQDIFTPSSTTDTIQHPSDRPYAAFLALSHKRTTRNKEKRTVWATEWYVGVMGEWALGEVVQTGIHELLPTTSTPLGWDKQIPNDIVVNAFLSYAWNFVKHPNAELWLRGQGAMGSLFDYVEAGVFARIGWYDSFLDGDDDMPGKWRLFAFIRIFGRFVIYDATLQGGIILNEKPQRGIANYDLSHFLAEDDFGIEVHYARLGLRYSYFFRSATFKQGNLHRWNAFTLSWDL</sequence>
<dbReference type="InterPro" id="IPR037107">
    <property type="entry name" value="Put_OMP_sf"/>
</dbReference>
<dbReference type="AlphaFoldDB" id="A0AAU9CGQ2"/>
<protein>
    <recommendedName>
        <fullName evidence="3">Lipid A deacylase LpxR family protein</fullName>
    </recommendedName>
</protein>
<dbReference type="EMBL" id="AP025314">
    <property type="protein sequence ID" value="BDD11369.1"/>
    <property type="molecule type" value="Genomic_DNA"/>
</dbReference>
<dbReference type="Gene3D" id="2.40.128.140">
    <property type="entry name" value="Outer membrane protein"/>
    <property type="match status" value="1"/>
</dbReference>
<gene>
    <name evidence="1" type="ORF">FUAX_38010</name>
</gene>
<dbReference type="KEGG" id="fax:FUAX_38010"/>
<evidence type="ECO:0000313" key="1">
    <source>
        <dbReference type="EMBL" id="BDD11369.1"/>
    </source>
</evidence>
<dbReference type="Pfam" id="PF09982">
    <property type="entry name" value="LpxR"/>
    <property type="match status" value="1"/>
</dbReference>
<dbReference type="InterPro" id="IPR018707">
    <property type="entry name" value="LpxR"/>
</dbReference>
<keyword evidence="2" id="KW-1185">Reference proteome</keyword>